<dbReference type="InterPro" id="IPR043519">
    <property type="entry name" value="NT_sf"/>
</dbReference>
<dbReference type="AlphaFoldDB" id="A0A6J7RY01"/>
<name>A0A6J7RY01_9ZZZZ</name>
<evidence type="ECO:0000313" key="2">
    <source>
        <dbReference type="EMBL" id="CAB5033757.1"/>
    </source>
</evidence>
<organism evidence="2">
    <name type="scientific">freshwater metagenome</name>
    <dbReference type="NCBI Taxonomy" id="449393"/>
    <lineage>
        <taxon>unclassified sequences</taxon>
        <taxon>metagenomes</taxon>
        <taxon>ecological metagenomes</taxon>
    </lineage>
</organism>
<evidence type="ECO:0000259" key="1">
    <source>
        <dbReference type="Pfam" id="PF01909"/>
    </source>
</evidence>
<dbReference type="InterPro" id="IPR002934">
    <property type="entry name" value="Polymerase_NTP_transf_dom"/>
</dbReference>
<dbReference type="EMBL" id="CAFBPM010000048">
    <property type="protein sequence ID" value="CAB5033757.1"/>
    <property type="molecule type" value="Genomic_DNA"/>
</dbReference>
<sequence>MDAAIVVGLQKAKAAFPGADLIVFGSQARGSLRPGSDLDVCALFPTLTKDAFELAYDVSTEIHRHLDLALDVVVCDRQQFNARSQETWTLEYQIRAEGVIV</sequence>
<accession>A0A6J7RY01</accession>
<proteinExistence type="predicted"/>
<dbReference type="Gene3D" id="3.30.460.10">
    <property type="entry name" value="Beta Polymerase, domain 2"/>
    <property type="match status" value="1"/>
</dbReference>
<reference evidence="2" key="1">
    <citation type="submission" date="2020-05" db="EMBL/GenBank/DDBJ databases">
        <authorList>
            <person name="Chiriac C."/>
            <person name="Salcher M."/>
            <person name="Ghai R."/>
            <person name="Kavagutti S V."/>
        </authorList>
    </citation>
    <scope>NUCLEOTIDE SEQUENCE</scope>
</reference>
<dbReference type="GO" id="GO:0016779">
    <property type="term" value="F:nucleotidyltransferase activity"/>
    <property type="evidence" value="ECO:0007669"/>
    <property type="project" value="InterPro"/>
</dbReference>
<dbReference type="CDD" id="cd05403">
    <property type="entry name" value="NT_KNTase_like"/>
    <property type="match status" value="1"/>
</dbReference>
<gene>
    <name evidence="2" type="ORF">UFOPK4112_01955</name>
</gene>
<dbReference type="SUPFAM" id="SSF81301">
    <property type="entry name" value="Nucleotidyltransferase"/>
    <property type="match status" value="1"/>
</dbReference>
<protein>
    <submittedName>
        <fullName evidence="2">Unannotated protein</fullName>
    </submittedName>
</protein>
<feature type="domain" description="Polymerase nucleotidyl transferase" evidence="1">
    <location>
        <begin position="11"/>
        <end position="80"/>
    </location>
</feature>
<dbReference type="Pfam" id="PF01909">
    <property type="entry name" value="NTP_transf_2"/>
    <property type="match status" value="1"/>
</dbReference>